<keyword evidence="3" id="KW-1185">Reference proteome</keyword>
<proteinExistence type="predicted"/>
<accession>A0A151JLI2</accession>
<dbReference type="PANTHER" id="PTHR36159:SF1">
    <property type="entry name" value="RETROVIRUS-RELATED POL POLYPROTEIN FROM TRANSPOSON 412-LIKE PROTEIN"/>
    <property type="match status" value="1"/>
</dbReference>
<protein>
    <recommendedName>
        <fullName evidence="1">Double jelly roll-like domain-containing protein</fullName>
    </recommendedName>
</protein>
<dbReference type="Pfam" id="PF21738">
    <property type="entry name" value="DJR-like_dom"/>
    <property type="match status" value="1"/>
</dbReference>
<feature type="domain" description="Double jelly roll-like" evidence="1">
    <location>
        <begin position="76"/>
        <end position="146"/>
    </location>
</feature>
<name>A0A151JLI2_9HYME</name>
<feature type="non-terminal residue" evidence="2">
    <location>
        <position position="1"/>
    </location>
</feature>
<evidence type="ECO:0000313" key="2">
    <source>
        <dbReference type="EMBL" id="KYN26661.1"/>
    </source>
</evidence>
<evidence type="ECO:0000259" key="1">
    <source>
        <dbReference type="Pfam" id="PF21738"/>
    </source>
</evidence>
<dbReference type="Proteomes" id="UP000078492">
    <property type="component" value="Unassembled WGS sequence"/>
</dbReference>
<gene>
    <name evidence="2" type="ORF">ALC57_03970</name>
</gene>
<evidence type="ECO:0000313" key="3">
    <source>
        <dbReference type="Proteomes" id="UP000078492"/>
    </source>
</evidence>
<dbReference type="AlphaFoldDB" id="A0A151JLI2"/>
<sequence length="238" mass="27741">FEMTDILNIKDEPIFDDRIVKIETHPYNPFANTTFGYSDEIRIPIQQQDLYTLPYESFLYVEGKLTKNRAVEGANVALGNNCVAFIFDEIRYELNGVEIDRNRNVGITSTLKNFVTVSSDRSVILRNAGWDAQTTQTGYFNFYRSLICEAKRLITAAVFEDDAIVYVKGREKRTWLWNLLLDDERERMHIETLDAVCEDMKSLATLDVANTIRCGQHIKICVLQNIFKIYNWWLHKNF</sequence>
<dbReference type="EMBL" id="KQ979005">
    <property type="protein sequence ID" value="KYN26661.1"/>
    <property type="molecule type" value="Genomic_DNA"/>
</dbReference>
<reference evidence="2 3" key="1">
    <citation type="submission" date="2015-09" db="EMBL/GenBank/DDBJ databases">
        <title>Trachymyrmex cornetzi WGS genome.</title>
        <authorList>
            <person name="Nygaard S."/>
            <person name="Hu H."/>
            <person name="Boomsma J."/>
            <person name="Zhang G."/>
        </authorList>
    </citation>
    <scope>NUCLEOTIDE SEQUENCE [LARGE SCALE GENOMIC DNA]</scope>
    <source>
        <strain evidence="2">Tcor2-1</strain>
        <tissue evidence="2">Whole body</tissue>
    </source>
</reference>
<dbReference type="InterPro" id="IPR049512">
    <property type="entry name" value="DJR-like_dom"/>
</dbReference>
<organism evidence="2 3">
    <name type="scientific">Trachymyrmex cornetzi</name>
    <dbReference type="NCBI Taxonomy" id="471704"/>
    <lineage>
        <taxon>Eukaryota</taxon>
        <taxon>Metazoa</taxon>
        <taxon>Ecdysozoa</taxon>
        <taxon>Arthropoda</taxon>
        <taxon>Hexapoda</taxon>
        <taxon>Insecta</taxon>
        <taxon>Pterygota</taxon>
        <taxon>Neoptera</taxon>
        <taxon>Endopterygota</taxon>
        <taxon>Hymenoptera</taxon>
        <taxon>Apocrita</taxon>
        <taxon>Aculeata</taxon>
        <taxon>Formicoidea</taxon>
        <taxon>Formicidae</taxon>
        <taxon>Myrmicinae</taxon>
        <taxon>Trachymyrmex</taxon>
    </lineage>
</organism>
<dbReference type="STRING" id="471704.A0A151JLI2"/>
<dbReference type="PANTHER" id="PTHR36159">
    <property type="entry name" value="PROTEIN CBG23766"/>
    <property type="match status" value="1"/>
</dbReference>